<dbReference type="PDB" id="7QAT">
    <property type="method" value="X-ray"/>
    <property type="resolution" value="2.40 A"/>
    <property type="chains" value="A=1-229"/>
</dbReference>
<evidence type="ECO:0007829" key="3">
    <source>
        <dbReference type="PDB" id="7QAT"/>
    </source>
</evidence>
<dbReference type="PDB" id="7QAU">
    <property type="method" value="X-ray"/>
    <property type="resolution" value="2.30 A"/>
    <property type="chains" value="A=1-229"/>
</dbReference>
<dbReference type="EMBL" id="AWSN01000001">
    <property type="protein sequence ID" value="ETB63777.1"/>
    <property type="molecule type" value="Genomic_DNA"/>
</dbReference>
<reference evidence="2 3" key="2">
    <citation type="journal article" date="2022" name="Commun Chem">
        <title>Active site remodelling of a cyclodipeptide synthase redefines substrate scope.</title>
        <authorList>
            <person name="Sutherland E."/>
            <person name="Harding C.J."/>
            <person name="Czekster C.M."/>
        </authorList>
    </citation>
    <scope>X-RAY CRYSTALLOGRAPHY (1.90 ANGSTROMS) OF 1-229</scope>
</reference>
<reference evidence="1" key="1">
    <citation type="submission" date="2013-11" db="EMBL/GenBank/DDBJ databases">
        <title>Small genomes and sparse metabolisms of sediment-associated bacteria from four candidate phyla.</title>
        <authorList>
            <person name="Kantor R.S."/>
            <person name="Wrighton K.C."/>
            <person name="Handley K.M."/>
            <person name="Sharon I."/>
            <person name="Hug L.A."/>
            <person name="Castelle C.J."/>
            <person name="Thomas B.C."/>
            <person name="Banfield J.F."/>
        </authorList>
    </citation>
    <scope>NUCLEOTIDE SEQUENCE</scope>
</reference>
<proteinExistence type="evidence at protein level"/>
<dbReference type="PDB" id="7QAW">
    <property type="method" value="X-ray"/>
    <property type="resolution" value="2.29 A"/>
    <property type="chains" value="A=1-229"/>
</dbReference>
<name>A0ACD6B9S8_9BACT</name>
<dbReference type="PDB" id="7QAY">
    <property type="method" value="X-ray"/>
    <property type="resolution" value="2.09 A"/>
    <property type="chains" value="A=1-229"/>
</dbReference>
<evidence type="ECO:0007829" key="2">
    <source>
        <dbReference type="PDB" id="7QAQ"/>
    </source>
</evidence>
<evidence type="ECO:0000313" key="1">
    <source>
        <dbReference type="EMBL" id="ETB63777.1"/>
    </source>
</evidence>
<organism evidence="1">
    <name type="scientific">Parcubacteria bacterium RAAC4_OD1_1</name>
    <dbReference type="NCBI Taxonomy" id="1394712"/>
    <lineage>
        <taxon>Bacteria</taxon>
        <taxon>Candidatus Parcubacteria</taxon>
    </lineage>
</organism>
<comment type="caution">
    <text evidence="1">The sequence shown here is derived from an EMBL/GenBank/DDBJ whole genome shotgun (WGS) entry which is preliminary data.</text>
</comment>
<dbReference type="PDB" id="7QAQ">
    <property type="method" value="X-ray"/>
    <property type="resolution" value="2.40 A"/>
    <property type="chains" value="A=1-229"/>
</dbReference>
<gene>
    <name evidence="1" type="ORF">O210_OD1C00001G0241</name>
</gene>
<sequence length="229" mass="27163">MELHQIRGCHKNDIELKKYNIGVAISLGNKWFSIDNIEKLVKWSLLHTKEYVIIYIADSIHGINLSVRNKLSDSHAEEVAIRYGRNLFIKIKERVSLSFSQDEQAKIIYATWSDIADSKYKEKVKYLYNLYDKNINFKNYIENFVKEWVSKEKRTFNNNEINKFGRYILEELPELMVQVKARGVLFEAYVYPYKTRITEFVGLLQKGEIFPEIKTNILDNHPKIFLEVR</sequence>
<keyword evidence="2 3" id="KW-0002">3D-structure</keyword>
<dbReference type="PDB" id="7QB8">
    <property type="method" value="X-ray"/>
    <property type="resolution" value="1.90 A"/>
    <property type="chains" value="A=1-229"/>
</dbReference>
<protein>
    <submittedName>
        <fullName evidence="1">Uncharacterized protein</fullName>
    </submittedName>
</protein>
<accession>V7PYQ5</accession>
<dbReference type="PDB" id="7QAX">
    <property type="method" value="X-ray"/>
    <property type="resolution" value="2.09 A"/>
    <property type="chains" value="A=1-229"/>
</dbReference>
<accession>A0ACD6B9S8</accession>